<accession>A0A4S2CVH0</accession>
<protein>
    <submittedName>
        <fullName evidence="3">NADP oxidoreductase</fullName>
    </submittedName>
</protein>
<organism evidence="3 4">
    <name type="scientific">Microbacterium laevaniformans</name>
    <dbReference type="NCBI Taxonomy" id="36807"/>
    <lineage>
        <taxon>Bacteria</taxon>
        <taxon>Bacillati</taxon>
        <taxon>Actinomycetota</taxon>
        <taxon>Actinomycetes</taxon>
        <taxon>Micrococcales</taxon>
        <taxon>Microbacteriaceae</taxon>
        <taxon>Microbacterium</taxon>
    </lineage>
</organism>
<name>A0A4S2CVH0_9MICO</name>
<dbReference type="PANTHER" id="PTHR14239">
    <property type="entry name" value="DUDULIN-RELATED"/>
    <property type="match status" value="1"/>
</dbReference>
<feature type="domain" description="Pyrroline-5-carboxylate reductase catalytic N-terminal" evidence="2">
    <location>
        <begin position="2"/>
        <end position="102"/>
    </location>
</feature>
<dbReference type="EMBL" id="SRYO01000016">
    <property type="protein sequence ID" value="TGY32929.1"/>
    <property type="molecule type" value="Genomic_DNA"/>
</dbReference>
<evidence type="ECO:0000256" key="1">
    <source>
        <dbReference type="ARBA" id="ARBA00023002"/>
    </source>
</evidence>
<proteinExistence type="predicted"/>
<dbReference type="InterPro" id="IPR051267">
    <property type="entry name" value="STEAP_metalloreductase"/>
</dbReference>
<comment type="caution">
    <text evidence="3">The sequence shown here is derived from an EMBL/GenBank/DDBJ whole genome shotgun (WGS) entry which is preliminary data.</text>
</comment>
<dbReference type="OrthoDB" id="3194817at2"/>
<dbReference type="Proteomes" id="UP000309893">
    <property type="component" value="Unassembled WGS sequence"/>
</dbReference>
<evidence type="ECO:0000313" key="3">
    <source>
        <dbReference type="EMBL" id="TGY32929.1"/>
    </source>
</evidence>
<evidence type="ECO:0000259" key="2">
    <source>
        <dbReference type="Pfam" id="PF03807"/>
    </source>
</evidence>
<dbReference type="Pfam" id="PF03807">
    <property type="entry name" value="F420_oxidored"/>
    <property type="match status" value="1"/>
</dbReference>
<reference evidence="3 4" key="1">
    <citation type="submission" date="2019-04" db="EMBL/GenBank/DDBJ databases">
        <title>Microbes associate with the intestines of laboratory mice.</title>
        <authorList>
            <person name="Navarre W."/>
            <person name="Wong E."/>
            <person name="Huang K."/>
            <person name="Tropini C."/>
            <person name="Ng K."/>
            <person name="Yu B."/>
        </authorList>
    </citation>
    <scope>NUCLEOTIDE SEQUENCE [LARGE SCALE GENOMIC DNA]</scope>
    <source>
        <strain evidence="3 4">NM46_B2-13</strain>
    </source>
</reference>
<dbReference type="GO" id="GO:0016491">
    <property type="term" value="F:oxidoreductase activity"/>
    <property type="evidence" value="ECO:0007669"/>
    <property type="project" value="UniProtKB-KW"/>
</dbReference>
<evidence type="ECO:0000313" key="4">
    <source>
        <dbReference type="Proteomes" id="UP000309893"/>
    </source>
</evidence>
<keyword evidence="1" id="KW-0560">Oxidoreductase</keyword>
<sequence>MKISVLGTGMVGRALAARLHELGHDVAIGTRDVAATLTRITQDPERTREWREATADIPLLSFRDAGLHAEVILNATAGAHSLAAFDAIGDDALAGKVVLDLAIPLDLSRGLPPELTIVGDDSLGERIQRAHPQTRVVKSLHTMYYEVMIDPGRLSGSHVVFVGGEDASAKAVVTELLQDLGWPADSVIDLGGIISARATEMYSRLFFALYAQLETFDFNIQVVRAAVQDS</sequence>
<dbReference type="RefSeq" id="WP_135950153.1">
    <property type="nucleotide sequence ID" value="NZ_SRYO01000016.1"/>
</dbReference>
<dbReference type="Gene3D" id="3.40.50.720">
    <property type="entry name" value="NAD(P)-binding Rossmann-like Domain"/>
    <property type="match status" value="1"/>
</dbReference>
<dbReference type="InterPro" id="IPR036291">
    <property type="entry name" value="NAD(P)-bd_dom_sf"/>
</dbReference>
<dbReference type="InterPro" id="IPR028939">
    <property type="entry name" value="P5C_Rdtase_cat_N"/>
</dbReference>
<dbReference type="SUPFAM" id="SSF51735">
    <property type="entry name" value="NAD(P)-binding Rossmann-fold domains"/>
    <property type="match status" value="1"/>
</dbReference>
<gene>
    <name evidence="3" type="ORF">E5344_14890</name>
</gene>
<dbReference type="AlphaFoldDB" id="A0A4S2CVH0"/>